<dbReference type="GO" id="GO:0006556">
    <property type="term" value="P:S-adenosylmethionine biosynthetic process"/>
    <property type="evidence" value="ECO:0007669"/>
    <property type="project" value="TreeGrafter"/>
</dbReference>
<dbReference type="KEGG" id="rul:UC8_27650"/>
<feature type="domain" description="RmlD-like substrate binding" evidence="8">
    <location>
        <begin position="32"/>
        <end position="289"/>
    </location>
</feature>
<dbReference type="PANTHER" id="PTHR10491:SF4">
    <property type="entry name" value="METHIONINE ADENOSYLTRANSFERASE 2 SUBUNIT BETA"/>
    <property type="match status" value="1"/>
</dbReference>
<dbReference type="EC" id="1.1.1.133" evidence="3 6"/>
<evidence type="ECO:0000256" key="2">
    <source>
        <dbReference type="ARBA" id="ARBA00010944"/>
    </source>
</evidence>
<dbReference type="SUPFAM" id="SSF51735">
    <property type="entry name" value="NAD(P)-binding Rossmann-fold domains"/>
    <property type="match status" value="1"/>
</dbReference>
<feature type="region of interest" description="Disordered" evidence="7">
    <location>
        <begin position="305"/>
        <end position="325"/>
    </location>
</feature>
<proteinExistence type="inferred from homology"/>
<protein>
    <recommendedName>
        <fullName evidence="4 6">dTDP-4-dehydrorhamnose reductase</fullName>
        <ecNumber evidence="3 6">1.1.1.133</ecNumber>
    </recommendedName>
</protein>
<dbReference type="EMBL" id="CP042914">
    <property type="protein sequence ID" value="QEG40748.1"/>
    <property type="molecule type" value="Genomic_DNA"/>
</dbReference>
<evidence type="ECO:0000256" key="6">
    <source>
        <dbReference type="RuleBase" id="RU364082"/>
    </source>
</evidence>
<evidence type="ECO:0000259" key="8">
    <source>
        <dbReference type="Pfam" id="PF04321"/>
    </source>
</evidence>
<keyword evidence="10" id="KW-1185">Reference proteome</keyword>
<dbReference type="Proteomes" id="UP000325286">
    <property type="component" value="Chromosome"/>
</dbReference>
<evidence type="ECO:0000256" key="4">
    <source>
        <dbReference type="ARBA" id="ARBA00017099"/>
    </source>
</evidence>
<keyword evidence="6 9" id="KW-0560">Oxidoreductase</keyword>
<accession>A0A5B9QP01</accession>
<dbReference type="RefSeq" id="WP_068132267.1">
    <property type="nucleotide sequence ID" value="NZ_CP042914.1"/>
</dbReference>
<evidence type="ECO:0000256" key="1">
    <source>
        <dbReference type="ARBA" id="ARBA00004781"/>
    </source>
</evidence>
<dbReference type="InterPro" id="IPR005913">
    <property type="entry name" value="dTDP_dehydrorham_reduct"/>
</dbReference>
<dbReference type="AlphaFoldDB" id="A0A5B9QP01"/>
<reference evidence="9 10" key="1">
    <citation type="submission" date="2019-08" db="EMBL/GenBank/DDBJ databases">
        <title>Deep-cultivation of Planctomycetes and their phenomic and genomic characterization uncovers novel biology.</title>
        <authorList>
            <person name="Wiegand S."/>
            <person name="Jogler M."/>
            <person name="Boedeker C."/>
            <person name="Pinto D."/>
            <person name="Vollmers J."/>
            <person name="Rivas-Marin E."/>
            <person name="Kohn T."/>
            <person name="Peeters S.H."/>
            <person name="Heuer A."/>
            <person name="Rast P."/>
            <person name="Oberbeckmann S."/>
            <person name="Bunk B."/>
            <person name="Jeske O."/>
            <person name="Meyerdierks A."/>
            <person name="Storesund J.E."/>
            <person name="Kallscheuer N."/>
            <person name="Luecker S."/>
            <person name="Lage O.M."/>
            <person name="Pohl T."/>
            <person name="Merkel B.J."/>
            <person name="Hornburger P."/>
            <person name="Mueller R.-W."/>
            <person name="Bruemmer F."/>
            <person name="Labrenz M."/>
            <person name="Spormann A.M."/>
            <person name="Op den Camp H."/>
            <person name="Overmann J."/>
            <person name="Amann R."/>
            <person name="Jetten M.S.M."/>
            <person name="Mascher T."/>
            <person name="Medema M.H."/>
            <person name="Devos D.P."/>
            <person name="Kaster A.-K."/>
            <person name="Ovreas L."/>
            <person name="Rohde M."/>
            <person name="Galperin M.Y."/>
            <person name="Jogler C."/>
        </authorList>
    </citation>
    <scope>NUCLEOTIDE SEQUENCE [LARGE SCALE GENOMIC DNA]</scope>
    <source>
        <strain evidence="9 10">UC8</strain>
    </source>
</reference>
<dbReference type="OrthoDB" id="9803892at2"/>
<sequence length="325" mass="36141">MRQPSDLRLPLLITGLAGVPGYNAFAYFRKRLGDSVLAIRPHRNWRLTGPGILACDTDDEAGMDALWDEHRFQSVLSFAGSCHLKACELDPQMAERINVQGTRNVARNAARYNARMIHLSSDLVFAGRSGGNYSEADEPDPVTVYGKTMVVGEQEVQDICPAACVLRISLPMGPSFNGHAGAIDWIESRFAKNKPATLYFDEVRTPTYVDCMNRLYDRLLRRSEAGLFHAGGPRAMSLYEIAQVINRVGGYNPKMLKGCPRIEAGPMPPRAGNVTMNSDKLCAVFGEQVFAPWPNQHHLIPEHRTWHHQRNGDTGSPERVVELLT</sequence>
<dbReference type="InterPro" id="IPR029903">
    <property type="entry name" value="RmlD-like-bd"/>
</dbReference>
<evidence type="ECO:0000313" key="9">
    <source>
        <dbReference type="EMBL" id="QEG40748.1"/>
    </source>
</evidence>
<dbReference type="GO" id="GO:0048270">
    <property type="term" value="F:methionine adenosyltransferase regulator activity"/>
    <property type="evidence" value="ECO:0007669"/>
    <property type="project" value="TreeGrafter"/>
</dbReference>
<evidence type="ECO:0000256" key="5">
    <source>
        <dbReference type="ARBA" id="ARBA00048200"/>
    </source>
</evidence>
<evidence type="ECO:0000256" key="7">
    <source>
        <dbReference type="SAM" id="MobiDB-lite"/>
    </source>
</evidence>
<dbReference type="Gene3D" id="3.40.50.720">
    <property type="entry name" value="NAD(P)-binding Rossmann-like Domain"/>
    <property type="match status" value="1"/>
</dbReference>
<dbReference type="GO" id="GO:0048269">
    <property type="term" value="C:methionine adenosyltransferase complex"/>
    <property type="evidence" value="ECO:0007669"/>
    <property type="project" value="TreeGrafter"/>
</dbReference>
<comment type="function">
    <text evidence="6">Catalyzes the reduction of dTDP-6-deoxy-L-lyxo-4-hexulose to yield dTDP-L-rhamnose.</text>
</comment>
<comment type="catalytic activity">
    <reaction evidence="5">
        <text>dTDP-beta-L-rhamnose + NADP(+) = dTDP-4-dehydro-beta-L-rhamnose + NADPH + H(+)</text>
        <dbReference type="Rhea" id="RHEA:21796"/>
        <dbReference type="ChEBI" id="CHEBI:15378"/>
        <dbReference type="ChEBI" id="CHEBI:57510"/>
        <dbReference type="ChEBI" id="CHEBI:57783"/>
        <dbReference type="ChEBI" id="CHEBI:58349"/>
        <dbReference type="ChEBI" id="CHEBI:62830"/>
        <dbReference type="EC" id="1.1.1.133"/>
    </reaction>
</comment>
<dbReference type="GO" id="GO:0008831">
    <property type="term" value="F:dTDP-4-dehydrorhamnose reductase activity"/>
    <property type="evidence" value="ECO:0007669"/>
    <property type="project" value="UniProtKB-EC"/>
</dbReference>
<evidence type="ECO:0000256" key="3">
    <source>
        <dbReference type="ARBA" id="ARBA00012929"/>
    </source>
</evidence>
<evidence type="ECO:0000313" key="10">
    <source>
        <dbReference type="Proteomes" id="UP000325286"/>
    </source>
</evidence>
<dbReference type="UniPathway" id="UPA00124"/>
<comment type="pathway">
    <text evidence="1 6">Carbohydrate biosynthesis; dTDP-L-rhamnose biosynthesis.</text>
</comment>
<keyword evidence="6" id="KW-0521">NADP</keyword>
<dbReference type="InterPro" id="IPR036291">
    <property type="entry name" value="NAD(P)-bd_dom_sf"/>
</dbReference>
<comment type="similarity">
    <text evidence="2 6">Belongs to the dTDP-4-dehydrorhamnose reductase family.</text>
</comment>
<name>A0A5B9QP01_9BACT</name>
<dbReference type="GO" id="GO:0019305">
    <property type="term" value="P:dTDP-rhamnose biosynthetic process"/>
    <property type="evidence" value="ECO:0007669"/>
    <property type="project" value="UniProtKB-UniPathway"/>
</dbReference>
<dbReference type="Pfam" id="PF04321">
    <property type="entry name" value="RmlD_sub_bind"/>
    <property type="match status" value="1"/>
</dbReference>
<organism evidence="9 10">
    <name type="scientific">Roseimaritima ulvae</name>
    <dbReference type="NCBI Taxonomy" id="980254"/>
    <lineage>
        <taxon>Bacteria</taxon>
        <taxon>Pseudomonadati</taxon>
        <taxon>Planctomycetota</taxon>
        <taxon>Planctomycetia</taxon>
        <taxon>Pirellulales</taxon>
        <taxon>Pirellulaceae</taxon>
        <taxon>Roseimaritima</taxon>
    </lineage>
</organism>
<dbReference type="PANTHER" id="PTHR10491">
    <property type="entry name" value="DTDP-4-DEHYDRORHAMNOSE REDUCTASE"/>
    <property type="match status" value="1"/>
</dbReference>
<gene>
    <name evidence="9" type="primary">rmlD_3</name>
    <name evidence="9" type="ORF">UC8_27650</name>
</gene>